<evidence type="ECO:0000256" key="3">
    <source>
        <dbReference type="ARBA" id="ARBA00012438"/>
    </source>
</evidence>
<evidence type="ECO:0000256" key="9">
    <source>
        <dbReference type="ARBA" id="ARBA00022840"/>
    </source>
</evidence>
<dbReference type="SUPFAM" id="SSF47384">
    <property type="entry name" value="Homodimeric domain of signal transducing histidine kinase"/>
    <property type="match status" value="1"/>
</dbReference>
<dbReference type="CDD" id="cd00075">
    <property type="entry name" value="HATPase"/>
    <property type="match status" value="1"/>
</dbReference>
<sequence length="1079" mass="123096">MEPSSNEALWQSIIDSSLDIIQVFDAVRDKNGAITDFTWKIQNSKGFQQNGDLIGKRLLQLNPAVIPSGIFARMVQVADTGVPNEQEQYYSYEQFEEQWFYQALVKQNDGVLMTTRDITAQKKAKQEILRLKDEIASNATNKYYSIFNSIQEGFCIYELVYDGSGTPTDLRWIEVNPAYEKHTGLKDVVGKLHSDFSMETESYWLEVYDRVAKTGEAVHFEDWHEATGRWYSSFSSRIGGEGSKQVAVVFSDITERKQRERQQEYLLKLSDALRPLSHAREIEITACRILGEWLGVNRVYFNEIPGKEGIIRIESQYRGAGAISIAGEYPLEKYSWWAGTLRRGEPVIIPDLYQAGFVPPDFITAMEGIQACSLVTVPLIKDEEWIGALSMTDIIPRAWKEEEVELAGETMKRMCASAERARVGEALRKSEEKYRTLFNSIDEGFSLIELIFDENGKVIDYWHREDNPVFTKMTGIKDPVGKRMSELLPYVEPAWHQMLETIYYTGESIRVEYPVQELGQWFSAYMSRIGGDGSPVIACIYDDITERKRREQQQEYLLKLGDALRPLSDATEIEAAACRLLGEELKAGRAFYAGISEADNYVKVNQNYLSGDSPSLAGIHPLSAFSWILPLYKKGEPVVIDDVYKVDFIPPEYLPALEVSQVISFILIPLIKDNVLVSALIVSESAPRHWKEYEVTLLAETAARIWASTERAKSEEIVRRSEEKYRTLFESMDEGFVLAEVIYNHLGLPVDILYLEGNPAATRLTGVPDYTLQLWSKVAPGAENYWLEIYDRVVKTGISERLERFMALHGHWYDFYISPKANPDGAPQVTILFQDITERKRAEEALRESEQQLKRLLKLRDEFIGIASHELKTPVTSMKVYAEIVAERLEEIGNQDASNLLFRLNAQIDRLIMLINNLLDTTKISEGQLRLDLEEIDLNELLRDRVEEIKRTTNHVFELHTENLPCVIADRERIGQVITNLLSNAIKYSPKGTTIRIGSRKEEEGVRVSVQDEGLGIPEGDIDKIFERFFRVTAKNMDTYPGMGLGLYISRKIVEKHKGRIFVQSKEGEGTVFSFMLPC</sequence>
<keyword evidence="4" id="KW-0597">Phosphoprotein</keyword>
<dbReference type="GO" id="GO:0000156">
    <property type="term" value="F:phosphorelay response regulator activity"/>
    <property type="evidence" value="ECO:0007669"/>
    <property type="project" value="TreeGrafter"/>
</dbReference>
<dbReference type="SMART" id="SM00388">
    <property type="entry name" value="HisKA"/>
    <property type="match status" value="1"/>
</dbReference>
<evidence type="ECO:0000256" key="10">
    <source>
        <dbReference type="ARBA" id="ARBA00022989"/>
    </source>
</evidence>
<evidence type="ECO:0000256" key="6">
    <source>
        <dbReference type="ARBA" id="ARBA00022692"/>
    </source>
</evidence>
<dbReference type="EC" id="2.7.13.3" evidence="3"/>
<dbReference type="InterPro" id="IPR003594">
    <property type="entry name" value="HATPase_dom"/>
</dbReference>
<dbReference type="GO" id="GO:0030295">
    <property type="term" value="F:protein kinase activator activity"/>
    <property type="evidence" value="ECO:0007669"/>
    <property type="project" value="TreeGrafter"/>
</dbReference>
<dbReference type="Gene3D" id="3.30.450.20">
    <property type="entry name" value="PAS domain"/>
    <property type="match status" value="4"/>
</dbReference>
<dbReference type="InterPro" id="IPR003018">
    <property type="entry name" value="GAF"/>
</dbReference>
<dbReference type="PANTHER" id="PTHR42878">
    <property type="entry name" value="TWO-COMPONENT HISTIDINE KINASE"/>
    <property type="match status" value="1"/>
</dbReference>
<dbReference type="Gene3D" id="1.10.287.130">
    <property type="match status" value="1"/>
</dbReference>
<dbReference type="CDD" id="cd00082">
    <property type="entry name" value="HisKA"/>
    <property type="match status" value="1"/>
</dbReference>
<reference evidence="14 15" key="1">
    <citation type="submission" date="2018-08" db="EMBL/GenBank/DDBJ databases">
        <title>Chitinophaga sp. K20C18050901, a novel bacterium isolated from forest soil.</title>
        <authorList>
            <person name="Wang C."/>
        </authorList>
    </citation>
    <scope>NUCLEOTIDE SEQUENCE [LARGE SCALE GENOMIC DNA]</scope>
    <source>
        <strain evidence="14 15">K20C18050901</strain>
    </source>
</reference>
<dbReference type="AlphaFoldDB" id="A0A3E1NVB1"/>
<evidence type="ECO:0000256" key="7">
    <source>
        <dbReference type="ARBA" id="ARBA00022741"/>
    </source>
</evidence>
<dbReference type="InterPro" id="IPR003661">
    <property type="entry name" value="HisK_dim/P_dom"/>
</dbReference>
<comment type="catalytic activity">
    <reaction evidence="1">
        <text>ATP + protein L-histidine = ADP + protein N-phospho-L-histidine.</text>
        <dbReference type="EC" id="2.7.13.3"/>
    </reaction>
</comment>
<dbReference type="GO" id="GO:0005524">
    <property type="term" value="F:ATP binding"/>
    <property type="evidence" value="ECO:0007669"/>
    <property type="project" value="UniProtKB-KW"/>
</dbReference>
<dbReference type="Pfam" id="PF01590">
    <property type="entry name" value="GAF"/>
    <property type="match status" value="2"/>
</dbReference>
<comment type="caution">
    <text evidence="14">The sequence shown here is derived from an EMBL/GenBank/DDBJ whole genome shotgun (WGS) entry which is preliminary data.</text>
</comment>
<dbReference type="FunFam" id="3.30.565.10:FF:000006">
    <property type="entry name" value="Sensor histidine kinase WalK"/>
    <property type="match status" value="1"/>
</dbReference>
<comment type="subcellular location">
    <subcellularLocation>
        <location evidence="2">Membrane</location>
        <topology evidence="2">Multi-pass membrane protein</topology>
    </subcellularLocation>
</comment>
<dbReference type="PRINTS" id="PR00344">
    <property type="entry name" value="BCTRLSENSOR"/>
</dbReference>
<keyword evidence="10" id="KW-1133">Transmembrane helix</keyword>
<keyword evidence="11" id="KW-0902">Two-component regulatory system</keyword>
<keyword evidence="6" id="KW-0812">Transmembrane</keyword>
<dbReference type="Pfam" id="PF00512">
    <property type="entry name" value="HisKA"/>
    <property type="match status" value="1"/>
</dbReference>
<dbReference type="RefSeq" id="WP_116856554.1">
    <property type="nucleotide sequence ID" value="NZ_QTJV01000012.1"/>
</dbReference>
<evidence type="ECO:0000256" key="1">
    <source>
        <dbReference type="ARBA" id="ARBA00000085"/>
    </source>
</evidence>
<dbReference type="Gene3D" id="3.30.565.10">
    <property type="entry name" value="Histidine kinase-like ATPase, C-terminal domain"/>
    <property type="match status" value="1"/>
</dbReference>
<keyword evidence="12" id="KW-0472">Membrane</keyword>
<protein>
    <recommendedName>
        <fullName evidence="3">histidine kinase</fullName>
        <ecNumber evidence="3">2.7.13.3</ecNumber>
    </recommendedName>
</protein>
<dbReference type="Gene3D" id="3.30.450.40">
    <property type="match status" value="2"/>
</dbReference>
<dbReference type="InterPro" id="IPR005467">
    <property type="entry name" value="His_kinase_dom"/>
</dbReference>
<dbReference type="SMART" id="SM00387">
    <property type="entry name" value="HATPase_c"/>
    <property type="match status" value="1"/>
</dbReference>
<dbReference type="InterPro" id="IPR000014">
    <property type="entry name" value="PAS"/>
</dbReference>
<dbReference type="OrthoDB" id="9766459at2"/>
<dbReference type="SMART" id="SM00065">
    <property type="entry name" value="GAF"/>
    <property type="match status" value="2"/>
</dbReference>
<name>A0A3E1NVB1_9BACT</name>
<evidence type="ECO:0000256" key="5">
    <source>
        <dbReference type="ARBA" id="ARBA00022679"/>
    </source>
</evidence>
<evidence type="ECO:0000256" key="2">
    <source>
        <dbReference type="ARBA" id="ARBA00004141"/>
    </source>
</evidence>
<evidence type="ECO:0000256" key="4">
    <source>
        <dbReference type="ARBA" id="ARBA00022553"/>
    </source>
</evidence>
<dbReference type="PANTHER" id="PTHR42878:SF7">
    <property type="entry name" value="SENSOR HISTIDINE KINASE GLRK"/>
    <property type="match status" value="1"/>
</dbReference>
<dbReference type="Pfam" id="PF02518">
    <property type="entry name" value="HATPase_c"/>
    <property type="match status" value="1"/>
</dbReference>
<feature type="domain" description="Histidine kinase" evidence="13">
    <location>
        <begin position="866"/>
        <end position="1079"/>
    </location>
</feature>
<dbReference type="GO" id="GO:0016020">
    <property type="term" value="C:membrane"/>
    <property type="evidence" value="ECO:0007669"/>
    <property type="project" value="UniProtKB-SubCell"/>
</dbReference>
<dbReference type="SUPFAM" id="SSF55874">
    <property type="entry name" value="ATPase domain of HSP90 chaperone/DNA topoisomerase II/histidine kinase"/>
    <property type="match status" value="1"/>
</dbReference>
<keyword evidence="8" id="KW-0418">Kinase</keyword>
<keyword evidence="5" id="KW-0808">Transferase</keyword>
<evidence type="ECO:0000256" key="12">
    <source>
        <dbReference type="ARBA" id="ARBA00023136"/>
    </source>
</evidence>
<evidence type="ECO:0000256" key="8">
    <source>
        <dbReference type="ARBA" id="ARBA00022777"/>
    </source>
</evidence>
<dbReference type="InterPro" id="IPR035965">
    <property type="entry name" value="PAS-like_dom_sf"/>
</dbReference>
<gene>
    <name evidence="14" type="ORF">DXN04_27180</name>
</gene>
<keyword evidence="9" id="KW-0067">ATP-binding</keyword>
<dbReference type="PROSITE" id="PS50109">
    <property type="entry name" value="HIS_KIN"/>
    <property type="match status" value="1"/>
</dbReference>
<evidence type="ECO:0000256" key="11">
    <source>
        <dbReference type="ARBA" id="ARBA00023012"/>
    </source>
</evidence>
<accession>A0A3E1NVB1</accession>
<dbReference type="InterPro" id="IPR036097">
    <property type="entry name" value="HisK_dim/P_sf"/>
</dbReference>
<dbReference type="InterPro" id="IPR004358">
    <property type="entry name" value="Sig_transdc_His_kin-like_C"/>
</dbReference>
<evidence type="ECO:0000259" key="13">
    <source>
        <dbReference type="PROSITE" id="PS50109"/>
    </source>
</evidence>
<dbReference type="InterPro" id="IPR029016">
    <property type="entry name" value="GAF-like_dom_sf"/>
</dbReference>
<dbReference type="GO" id="GO:0000155">
    <property type="term" value="F:phosphorelay sensor kinase activity"/>
    <property type="evidence" value="ECO:0007669"/>
    <property type="project" value="InterPro"/>
</dbReference>
<keyword evidence="15" id="KW-1185">Reference proteome</keyword>
<evidence type="ECO:0000313" key="15">
    <source>
        <dbReference type="Proteomes" id="UP000261174"/>
    </source>
</evidence>
<dbReference type="Proteomes" id="UP000261174">
    <property type="component" value="Unassembled WGS sequence"/>
</dbReference>
<dbReference type="SUPFAM" id="SSF55785">
    <property type="entry name" value="PYP-like sensor domain (PAS domain)"/>
    <property type="match status" value="3"/>
</dbReference>
<keyword evidence="7" id="KW-0547">Nucleotide-binding</keyword>
<dbReference type="InterPro" id="IPR050351">
    <property type="entry name" value="BphY/WalK/GraS-like"/>
</dbReference>
<evidence type="ECO:0000313" key="14">
    <source>
        <dbReference type="EMBL" id="RFM31846.1"/>
    </source>
</evidence>
<dbReference type="EMBL" id="QTJV01000012">
    <property type="protein sequence ID" value="RFM31846.1"/>
    <property type="molecule type" value="Genomic_DNA"/>
</dbReference>
<dbReference type="InterPro" id="IPR036890">
    <property type="entry name" value="HATPase_C_sf"/>
</dbReference>
<dbReference type="Pfam" id="PF13188">
    <property type="entry name" value="PAS_8"/>
    <property type="match status" value="1"/>
</dbReference>
<organism evidence="14 15">
    <name type="scientific">Chitinophaga silvisoli</name>
    <dbReference type="NCBI Taxonomy" id="2291814"/>
    <lineage>
        <taxon>Bacteria</taxon>
        <taxon>Pseudomonadati</taxon>
        <taxon>Bacteroidota</taxon>
        <taxon>Chitinophagia</taxon>
        <taxon>Chitinophagales</taxon>
        <taxon>Chitinophagaceae</taxon>
        <taxon>Chitinophaga</taxon>
    </lineage>
</organism>
<proteinExistence type="predicted"/>
<dbReference type="GO" id="GO:0007234">
    <property type="term" value="P:osmosensory signaling via phosphorelay pathway"/>
    <property type="evidence" value="ECO:0007669"/>
    <property type="project" value="TreeGrafter"/>
</dbReference>
<dbReference type="SUPFAM" id="SSF55781">
    <property type="entry name" value="GAF domain-like"/>
    <property type="match status" value="2"/>
</dbReference>